<organism evidence="2 3">
    <name type="scientific">Adineta steineri</name>
    <dbReference type="NCBI Taxonomy" id="433720"/>
    <lineage>
        <taxon>Eukaryota</taxon>
        <taxon>Metazoa</taxon>
        <taxon>Spiralia</taxon>
        <taxon>Gnathifera</taxon>
        <taxon>Rotifera</taxon>
        <taxon>Eurotatoria</taxon>
        <taxon>Bdelloidea</taxon>
        <taxon>Adinetida</taxon>
        <taxon>Adinetidae</taxon>
        <taxon>Adineta</taxon>
    </lineage>
</organism>
<sequence>MHDYSEGVCIIMVNSILKAFSARRILTYAQIESRLEDFKYGQNDESNKPPVTKEKHLTSNHTAGSASQKLLLFQLLPVIFNDVIDRLTDILPIYICLREIVSIVFATKIRKSWLAYLKILTITFHSLMIERLPDYVTAKVHFITHYSELIKRNGPPRNYWCQRFEGKHLYFKRLATRSCSFKNVPFTLAKRHQLRLALLLSYDNFYNLIDKPVSTKIINPSQLPVEIRLLLVQHQYDLLTYIECQTLIHKHVKYIKNSVFIIALHHEEEVPEFVFLQEEIDGNLLMKLRFEEIKILFPKLKQRTIFMDEREKLLSKLCTEKEQSNSASIDDNDSEEQLLLIDENMRSSDSVPFVEEIVIENTEVSLFDSNKNHSDNEENDNQIEENKIKLQDDYKLPTFPDDLQFVVDQNDLTKLAPHSYFRKVLLNLIYNDIANKHQLLYPKAQDYLIITKAVLRSLNIPVDNQNILNEYRESIKQKFKNERKPLQKINTQVQRNKSKFGKGLGRPIKKSDIVSTERKAEKLMFIPRLDDEQNIFKLHQMMKDEFNKQPHDMDGLTYLWRKTFSSRRLFTRNHSIKEILFEYPAYSLSCLDPISSTPCIKMLEDKYELYFDYELIVQTTSAQEAISILLSLYNIFEVKFAHHSRGVHLLYAIMFQDQNELTKSLRNLLVSWDYTIKNKLVVRQHLSTITATTLNNSNVIQNTISIQTNENGLDAVAKVDSIQNQTINDMSQESATNHSLNHASILVVEENPIVISITSKTGSMSSKKQSSKSAVDESIFETIESSSFNIEPVIKASDHPKKRKPTTSHEHITRSSTRLQSKKSRLS</sequence>
<comment type="caution">
    <text evidence="2">The sequence shown here is derived from an EMBL/GenBank/DDBJ whole genome shotgun (WGS) entry which is preliminary data.</text>
</comment>
<dbReference type="EMBL" id="CAJOBB010005926">
    <property type="protein sequence ID" value="CAF4145214.1"/>
    <property type="molecule type" value="Genomic_DNA"/>
</dbReference>
<dbReference type="AlphaFoldDB" id="A0A819XS43"/>
<proteinExistence type="predicted"/>
<evidence type="ECO:0000313" key="3">
    <source>
        <dbReference type="Proteomes" id="UP000663868"/>
    </source>
</evidence>
<gene>
    <name evidence="2" type="ORF">KXQ929_LOCUS36938</name>
</gene>
<name>A0A819XS43_9BILA</name>
<dbReference type="Proteomes" id="UP000663868">
    <property type="component" value="Unassembled WGS sequence"/>
</dbReference>
<accession>A0A819XS43</accession>
<reference evidence="2" key="1">
    <citation type="submission" date="2021-02" db="EMBL/GenBank/DDBJ databases">
        <authorList>
            <person name="Nowell W R."/>
        </authorList>
    </citation>
    <scope>NUCLEOTIDE SEQUENCE</scope>
</reference>
<evidence type="ECO:0000256" key="1">
    <source>
        <dbReference type="SAM" id="MobiDB-lite"/>
    </source>
</evidence>
<protein>
    <submittedName>
        <fullName evidence="2">Uncharacterized protein</fullName>
    </submittedName>
</protein>
<evidence type="ECO:0000313" key="2">
    <source>
        <dbReference type="EMBL" id="CAF4145214.1"/>
    </source>
</evidence>
<feature type="region of interest" description="Disordered" evidence="1">
    <location>
        <begin position="790"/>
        <end position="827"/>
    </location>
</feature>